<dbReference type="Pfam" id="PF07585">
    <property type="entry name" value="BBP7"/>
    <property type="match status" value="1"/>
</dbReference>
<dbReference type="InterPro" id="IPR011446">
    <property type="entry name" value="BBP7"/>
</dbReference>
<dbReference type="RefSeq" id="WP_008676912.1">
    <property type="nucleotide sequence ID" value="NZ_ANOH01000136.1"/>
</dbReference>
<dbReference type="EMBL" id="ANOH01000136">
    <property type="protein sequence ID" value="EMI56627.1"/>
    <property type="molecule type" value="Genomic_DNA"/>
</dbReference>
<evidence type="ECO:0000313" key="3">
    <source>
        <dbReference type="Proteomes" id="UP000011885"/>
    </source>
</evidence>
<protein>
    <submittedName>
        <fullName evidence="2">Signal peptide protein</fullName>
    </submittedName>
</protein>
<proteinExistence type="predicted"/>
<comment type="caution">
    <text evidence="2">The sequence shown here is derived from an EMBL/GenBank/DDBJ whole genome shotgun (WGS) entry which is preliminary data.</text>
</comment>
<accession>M5U598</accession>
<name>M5U598_9BACT</name>
<dbReference type="AlphaFoldDB" id="M5U598"/>
<feature type="region of interest" description="Disordered" evidence="1">
    <location>
        <begin position="1"/>
        <end position="20"/>
    </location>
</feature>
<dbReference type="Proteomes" id="UP000011885">
    <property type="component" value="Unassembled WGS sequence"/>
</dbReference>
<evidence type="ECO:0000256" key="1">
    <source>
        <dbReference type="SAM" id="MobiDB-lite"/>
    </source>
</evidence>
<organism evidence="2 3">
    <name type="scientific">Rhodopirellula sallentina SM41</name>
    <dbReference type="NCBI Taxonomy" id="1263870"/>
    <lineage>
        <taxon>Bacteria</taxon>
        <taxon>Pseudomonadati</taxon>
        <taxon>Planctomycetota</taxon>
        <taxon>Planctomycetia</taxon>
        <taxon>Pirellulales</taxon>
        <taxon>Pirellulaceae</taxon>
        <taxon>Rhodopirellula</taxon>
    </lineage>
</organism>
<sequence length="522" mass="56398">MRRFAGPNRQPTRVLTEKPGEQPGVVTRVEIRNEDGELIDGELDENEYFLGAEPMPVTIGQKIPTQLSSSPTFDYEPEFPDATYHDPAYTQDGEVYMQDGDIQYIDGDVDLHGPVLAPNPDMATCESCGEVGNYQPGEFCESCQHPGRVYDPRVEHIASFLAHPFKGFWARAEYVHLNINGQSAPALVTTSTTGTIREDAGVLGLSSTSILFGADELGDDERSGGRFEIGRYFGNSGLGLSASILFADDVDQNFSGDSVAYGILARPFVDVSPGGLGNDAELVAFPGELVGNIDVRSSTSFHAGDVLLRGMLISQPDRELEGLFGYSYIRLDDDISIHDFKRVIGGGGGLAVNTTLDETDRFATDNNFHGAAFGVRGRTCFGPWSLATTMKLGLGVTSSTLTASGSTTTSVPITGGTDVSTRNTGLLVQDTNAGSRDHDEFAVAPEIRLVLNRRFNRDWSFSVGYHFLYLSRVLRAGEQIDPLLNLTALDPGGLQGYEAPQRSAFYNDLTAQAITIGLLGEF</sequence>
<dbReference type="PATRIC" id="fig|1263870.3.peg.2092"/>
<evidence type="ECO:0000313" key="2">
    <source>
        <dbReference type="EMBL" id="EMI56627.1"/>
    </source>
</evidence>
<keyword evidence="3" id="KW-1185">Reference proteome</keyword>
<gene>
    <name evidence="2" type="ORF">RSSM_01960</name>
</gene>
<reference evidence="2 3" key="1">
    <citation type="journal article" date="2013" name="Mar. Genomics">
        <title>Expression of sulfatases in Rhodopirellula baltica and the diversity of sulfatases in the genus Rhodopirellula.</title>
        <authorList>
            <person name="Wegner C.E."/>
            <person name="Richter-Heitmann T."/>
            <person name="Klindworth A."/>
            <person name="Klockow C."/>
            <person name="Richter M."/>
            <person name="Achstetter T."/>
            <person name="Glockner F.O."/>
            <person name="Harder J."/>
        </authorList>
    </citation>
    <scope>NUCLEOTIDE SEQUENCE [LARGE SCALE GENOMIC DNA]</scope>
    <source>
        <strain evidence="2 3">SM41</strain>
    </source>
</reference>